<dbReference type="Proteomes" id="UP000480266">
    <property type="component" value="Unassembled WGS sequence"/>
</dbReference>
<gene>
    <name evidence="1" type="ORF">G4V63_32040</name>
</gene>
<dbReference type="EMBL" id="JAAMRR010001642">
    <property type="protein sequence ID" value="NGX99653.1"/>
    <property type="molecule type" value="Genomic_DNA"/>
</dbReference>
<organism evidence="1 2">
    <name type="scientific">Candidatus Afipia apatlaquensis</name>
    <dbReference type="NCBI Taxonomy" id="2712852"/>
    <lineage>
        <taxon>Bacteria</taxon>
        <taxon>Pseudomonadati</taxon>
        <taxon>Pseudomonadota</taxon>
        <taxon>Alphaproteobacteria</taxon>
        <taxon>Hyphomicrobiales</taxon>
        <taxon>Nitrobacteraceae</taxon>
        <taxon>Afipia</taxon>
    </lineage>
</organism>
<keyword evidence="2" id="KW-1185">Reference proteome</keyword>
<dbReference type="AlphaFoldDB" id="A0A7C9VTE0"/>
<evidence type="ECO:0000313" key="1">
    <source>
        <dbReference type="EMBL" id="NGX99653.1"/>
    </source>
</evidence>
<sequence>MVGGVTTDNASIAMLFPERSDVAIALASVGVDQWWQHSYHYDCLTAFPVRSVRLSAATMLWNILAGFAVIVPFAKTLRRQTGYG</sequence>
<comment type="caution">
    <text evidence="1">The sequence shown here is derived from an EMBL/GenBank/DDBJ whole genome shotgun (WGS) entry which is preliminary data.</text>
</comment>
<name>A0A7C9VTE0_9BRAD</name>
<reference evidence="1" key="1">
    <citation type="submission" date="2020-02" db="EMBL/GenBank/DDBJ databases">
        <title>Draft genome sequence of Candidatus Afipia apatlaquensis IBT-C3, a potential strain for decolorization of textile dyes.</title>
        <authorList>
            <person name="Sanchez-Reyes A."/>
            <person name="Breton-Deval L."/>
            <person name="Mangelson H."/>
            <person name="Sanchez-Flores A."/>
        </authorList>
    </citation>
    <scope>NUCLEOTIDE SEQUENCE [LARGE SCALE GENOMIC DNA]</scope>
    <source>
        <strain evidence="1">IBT-C3</strain>
    </source>
</reference>
<evidence type="ECO:0000313" key="2">
    <source>
        <dbReference type="Proteomes" id="UP000480266"/>
    </source>
</evidence>
<proteinExistence type="predicted"/>
<protein>
    <submittedName>
        <fullName evidence="1">Uncharacterized protein</fullName>
    </submittedName>
</protein>
<accession>A0A7C9VTE0</accession>